<evidence type="ECO:0000313" key="2">
    <source>
        <dbReference type="Proteomes" id="UP000001420"/>
    </source>
</evidence>
<keyword evidence="2" id="KW-1185">Reference proteome</keyword>
<protein>
    <submittedName>
        <fullName evidence="1">LysM-repeat protein</fullName>
    </submittedName>
</protein>
<dbReference type="HOGENOM" id="CLU_2131248_0_0_3"/>
<dbReference type="PATRIC" id="fig|167539.5.peg.963"/>
<dbReference type="OrthoDB" id="9769314at2"/>
<dbReference type="EMBL" id="AE017126">
    <property type="protein sequence ID" value="AAP99960.1"/>
    <property type="molecule type" value="Genomic_DNA"/>
</dbReference>
<sequence length="113" mass="13261">MIWPYLLSTNALASLNSTYRFNYTNFAQVANNSQTFQSNKSMYGPLSLDFNHFYFESDTYIVPASNKSNKKIYIAIDCSKSLLNVTDSNLNWREWSQAMVNFEKELIRDWCNR</sequence>
<dbReference type="AlphaFoldDB" id="Q7VC26"/>
<dbReference type="STRING" id="167539.Pro_0916"/>
<reference evidence="1 2" key="1">
    <citation type="journal article" date="2003" name="Proc. Natl. Acad. Sci. U.S.A.">
        <title>Genome sequence of the cyanobacterium Prochlorococcus marinus SS120, a nearly minimal oxyphototrophic genome.</title>
        <authorList>
            <person name="Dufresne A."/>
            <person name="Salanoubat M."/>
            <person name="Partensky F."/>
            <person name="Artiguenave F."/>
            <person name="Axmann I.M."/>
            <person name="Barbe V."/>
            <person name="Duprat S."/>
            <person name="Galperin M.Y."/>
            <person name="Koonin E.V."/>
            <person name="Le Gall F."/>
            <person name="Makarova K.S."/>
            <person name="Ostrowski M."/>
            <person name="Oztas S."/>
            <person name="Robert C."/>
            <person name="Rogozin I.B."/>
            <person name="Scanlan D.J."/>
            <person name="Tandeau de Marsac N."/>
            <person name="Weissenbach J."/>
            <person name="Wincker P."/>
            <person name="Wolf Y.I."/>
            <person name="Hess W.R."/>
        </authorList>
    </citation>
    <scope>NUCLEOTIDE SEQUENCE [LARGE SCALE GENOMIC DNA]</scope>
    <source>
        <strain evidence="2">SARG / CCMP1375 / SS120</strain>
    </source>
</reference>
<dbReference type="eggNOG" id="COG1388">
    <property type="taxonomic scope" value="Bacteria"/>
</dbReference>
<organism evidence="1 2">
    <name type="scientific">Prochlorococcus marinus (strain SARG / CCMP1375 / SS120)</name>
    <dbReference type="NCBI Taxonomy" id="167539"/>
    <lineage>
        <taxon>Bacteria</taxon>
        <taxon>Bacillati</taxon>
        <taxon>Cyanobacteriota</taxon>
        <taxon>Cyanophyceae</taxon>
        <taxon>Synechococcales</taxon>
        <taxon>Prochlorococcaceae</taxon>
        <taxon>Prochlorococcus</taxon>
    </lineage>
</organism>
<name>Q7VC26_PROMA</name>
<proteinExistence type="predicted"/>
<evidence type="ECO:0000313" key="1">
    <source>
        <dbReference type="EMBL" id="AAP99960.1"/>
    </source>
</evidence>
<dbReference type="EnsemblBacteria" id="AAP99960">
    <property type="protein sequence ID" value="AAP99960"/>
    <property type="gene ID" value="Pro_0916"/>
</dbReference>
<accession>Q7VC26</accession>
<dbReference type="Proteomes" id="UP000001420">
    <property type="component" value="Chromosome"/>
</dbReference>
<gene>
    <name evidence="1" type="ordered locus">Pro_0916</name>
</gene>
<dbReference type="KEGG" id="pma:Pro_0916"/>